<dbReference type="SUPFAM" id="SSF52047">
    <property type="entry name" value="RNI-like"/>
    <property type="match status" value="1"/>
</dbReference>
<gene>
    <name evidence="1" type="ORF">FB45DRAFT_904913</name>
</gene>
<dbReference type="Gene3D" id="1.20.1280.50">
    <property type="match status" value="1"/>
</dbReference>
<dbReference type="AlphaFoldDB" id="A0AAD7C582"/>
<dbReference type="Proteomes" id="UP001221142">
    <property type="component" value="Unassembled WGS sequence"/>
</dbReference>
<dbReference type="InterPro" id="IPR032675">
    <property type="entry name" value="LRR_dom_sf"/>
</dbReference>
<evidence type="ECO:0000313" key="1">
    <source>
        <dbReference type="EMBL" id="KAJ7639185.1"/>
    </source>
</evidence>
<evidence type="ECO:0008006" key="3">
    <source>
        <dbReference type="Google" id="ProtNLM"/>
    </source>
</evidence>
<evidence type="ECO:0000313" key="2">
    <source>
        <dbReference type="Proteomes" id="UP001221142"/>
    </source>
</evidence>
<dbReference type="Gene3D" id="3.80.10.10">
    <property type="entry name" value="Ribonuclease Inhibitor"/>
    <property type="match status" value="1"/>
</dbReference>
<dbReference type="EMBL" id="JARKIF010000005">
    <property type="protein sequence ID" value="KAJ7639185.1"/>
    <property type="molecule type" value="Genomic_DNA"/>
</dbReference>
<accession>A0AAD7C582</accession>
<name>A0AAD7C582_9AGAR</name>
<comment type="caution">
    <text evidence="1">The sequence shown here is derived from an EMBL/GenBank/DDBJ whole genome shotgun (WGS) entry which is preliminary data.</text>
</comment>
<keyword evidence="2" id="KW-1185">Reference proteome</keyword>
<organism evidence="1 2">
    <name type="scientific">Roridomyces roridus</name>
    <dbReference type="NCBI Taxonomy" id="1738132"/>
    <lineage>
        <taxon>Eukaryota</taxon>
        <taxon>Fungi</taxon>
        <taxon>Dikarya</taxon>
        <taxon>Basidiomycota</taxon>
        <taxon>Agaricomycotina</taxon>
        <taxon>Agaricomycetes</taxon>
        <taxon>Agaricomycetidae</taxon>
        <taxon>Agaricales</taxon>
        <taxon>Marasmiineae</taxon>
        <taxon>Mycenaceae</taxon>
        <taxon>Roridomyces</taxon>
    </lineage>
</organism>
<protein>
    <recommendedName>
        <fullName evidence="3">F-box domain-containing protein</fullName>
    </recommendedName>
</protein>
<proteinExistence type="predicted"/>
<sequence length="494" mass="55591">MDTVSSALALGGHSASYEQATKDFIRAAEENIARIESQIRDLELLRDRERSFIAALKQVAAPIRKLPAELLLEIFKHILFPDWRISERCYRLKRVLAVSHVCPHWRRLVSTTPRFWAFELLINLPKAAPSEAYLATTKLFLERSGSLAIPMVLEGASPKGSALPAIVYSSASRWSSLDFRSSQISELRKLPASTFKQLVSVDLKSGTRIPALTPIRAFMGARRLQTVHLQVANPDRYHMPWSQLTHLTAYGVDKNPQAFVDVLVQCTNLIEAKFRNMMPWLQPPPDNSSSAPVQLPRLKSLEVHFNFNECEGLVTPFFARLALPALTTLDICSYSESAWVSADFTPFQRRSPNIERLDIEGSLMSGETVVALLTNSPSLEVLSLERCFDGYTAIEAALECLVYSNTNVVHAAPRLRTINLIDQLPDVDEEVLERAIVSRWWTDTQLAALPVPPLAARWESFYLRSSEEQEQAFSEDLLARIEQLVQEGFNVCVE</sequence>
<reference evidence="1" key="1">
    <citation type="submission" date="2023-03" db="EMBL/GenBank/DDBJ databases">
        <title>Massive genome expansion in bonnet fungi (Mycena s.s.) driven by repeated elements and novel gene families across ecological guilds.</title>
        <authorList>
            <consortium name="Lawrence Berkeley National Laboratory"/>
            <person name="Harder C.B."/>
            <person name="Miyauchi S."/>
            <person name="Viragh M."/>
            <person name="Kuo A."/>
            <person name="Thoen E."/>
            <person name="Andreopoulos B."/>
            <person name="Lu D."/>
            <person name="Skrede I."/>
            <person name="Drula E."/>
            <person name="Henrissat B."/>
            <person name="Morin E."/>
            <person name="Kohler A."/>
            <person name="Barry K."/>
            <person name="LaButti K."/>
            <person name="Morin E."/>
            <person name="Salamov A."/>
            <person name="Lipzen A."/>
            <person name="Mereny Z."/>
            <person name="Hegedus B."/>
            <person name="Baldrian P."/>
            <person name="Stursova M."/>
            <person name="Weitz H."/>
            <person name="Taylor A."/>
            <person name="Grigoriev I.V."/>
            <person name="Nagy L.G."/>
            <person name="Martin F."/>
            <person name="Kauserud H."/>
        </authorList>
    </citation>
    <scope>NUCLEOTIDE SEQUENCE</scope>
    <source>
        <strain evidence="1">9284</strain>
    </source>
</reference>